<accession>A0A9K3Q2R5</accession>
<dbReference type="PROSITE" id="PS00136">
    <property type="entry name" value="SUBTILASE_ASP"/>
    <property type="match status" value="1"/>
</dbReference>
<name>A0A9K3Q2R5_9STRA</name>
<evidence type="ECO:0000256" key="4">
    <source>
        <dbReference type="ARBA" id="ARBA00022825"/>
    </source>
</evidence>
<keyword evidence="6" id="KW-0732">Signal</keyword>
<dbReference type="InterPro" id="IPR023827">
    <property type="entry name" value="Peptidase_S8_Asp-AS"/>
</dbReference>
<dbReference type="PANTHER" id="PTHR43399">
    <property type="entry name" value="SUBTILISIN-RELATED"/>
    <property type="match status" value="1"/>
</dbReference>
<keyword evidence="2 5" id="KW-0645">Protease</keyword>
<dbReference type="CDD" id="cd07477">
    <property type="entry name" value="Peptidases_S8_Subtilisin_subset"/>
    <property type="match status" value="1"/>
</dbReference>
<dbReference type="InterPro" id="IPR023828">
    <property type="entry name" value="Peptidase_S8_Ser-AS"/>
</dbReference>
<dbReference type="Pfam" id="PF00082">
    <property type="entry name" value="Peptidase_S8"/>
    <property type="match status" value="1"/>
</dbReference>
<dbReference type="GO" id="GO:0004252">
    <property type="term" value="F:serine-type endopeptidase activity"/>
    <property type="evidence" value="ECO:0007669"/>
    <property type="project" value="UniProtKB-UniRule"/>
</dbReference>
<evidence type="ECO:0000313" key="9">
    <source>
        <dbReference type="Proteomes" id="UP000693970"/>
    </source>
</evidence>
<organism evidence="8 9">
    <name type="scientific">Nitzschia inconspicua</name>
    <dbReference type="NCBI Taxonomy" id="303405"/>
    <lineage>
        <taxon>Eukaryota</taxon>
        <taxon>Sar</taxon>
        <taxon>Stramenopiles</taxon>
        <taxon>Ochrophyta</taxon>
        <taxon>Bacillariophyta</taxon>
        <taxon>Bacillariophyceae</taxon>
        <taxon>Bacillariophycidae</taxon>
        <taxon>Bacillariales</taxon>
        <taxon>Bacillariaceae</taxon>
        <taxon>Nitzschia</taxon>
    </lineage>
</organism>
<feature type="signal peptide" evidence="6">
    <location>
        <begin position="1"/>
        <end position="24"/>
    </location>
</feature>
<dbReference type="Proteomes" id="UP000693970">
    <property type="component" value="Unassembled WGS sequence"/>
</dbReference>
<evidence type="ECO:0000256" key="3">
    <source>
        <dbReference type="ARBA" id="ARBA00022801"/>
    </source>
</evidence>
<dbReference type="InterPro" id="IPR022398">
    <property type="entry name" value="Peptidase_S8_His-AS"/>
</dbReference>
<proteinExistence type="inferred from homology"/>
<comment type="similarity">
    <text evidence="1 5">Belongs to the peptidase S8 family.</text>
</comment>
<keyword evidence="4 5" id="KW-0720">Serine protease</keyword>
<keyword evidence="3 5" id="KW-0378">Hydrolase</keyword>
<evidence type="ECO:0000259" key="7">
    <source>
        <dbReference type="Pfam" id="PF00082"/>
    </source>
</evidence>
<reference evidence="8" key="1">
    <citation type="journal article" date="2021" name="Sci. Rep.">
        <title>Diploid genomic architecture of Nitzschia inconspicua, an elite biomass production diatom.</title>
        <authorList>
            <person name="Oliver A."/>
            <person name="Podell S."/>
            <person name="Pinowska A."/>
            <person name="Traller J.C."/>
            <person name="Smith S.R."/>
            <person name="McClure R."/>
            <person name="Beliaev A."/>
            <person name="Bohutskyi P."/>
            <person name="Hill E.A."/>
            <person name="Rabines A."/>
            <person name="Zheng H."/>
            <person name="Allen L.Z."/>
            <person name="Kuo A."/>
            <person name="Grigoriev I.V."/>
            <person name="Allen A.E."/>
            <person name="Hazlebeck D."/>
            <person name="Allen E.E."/>
        </authorList>
    </citation>
    <scope>NUCLEOTIDE SEQUENCE</scope>
    <source>
        <strain evidence="8">Hildebrandi</strain>
    </source>
</reference>
<dbReference type="PROSITE" id="PS00138">
    <property type="entry name" value="SUBTILASE_SER"/>
    <property type="match status" value="1"/>
</dbReference>
<feature type="chain" id="PRO_5039926801" evidence="6">
    <location>
        <begin position="25"/>
        <end position="849"/>
    </location>
</feature>
<dbReference type="InterPro" id="IPR051048">
    <property type="entry name" value="Peptidase_S8/S53_subtilisin"/>
</dbReference>
<dbReference type="PROSITE" id="PS51892">
    <property type="entry name" value="SUBTILASE"/>
    <property type="match status" value="1"/>
</dbReference>
<dbReference type="AlphaFoldDB" id="A0A9K3Q2R5"/>
<gene>
    <name evidence="8" type="ORF">IV203_031576</name>
</gene>
<evidence type="ECO:0000256" key="6">
    <source>
        <dbReference type="SAM" id="SignalP"/>
    </source>
</evidence>
<keyword evidence="9" id="KW-1185">Reference proteome</keyword>
<feature type="domain" description="Peptidase S8/S53" evidence="7">
    <location>
        <begin position="456"/>
        <end position="707"/>
    </location>
</feature>
<sequence>MAFSLQRPLRAFILLLFLPSLCAGQFGVLNVNKKDQSGNPVRDDDLEAVSKEDMKRYMARAATLQAASPNIPSQDAVDLAALLDAVTRDPGTKAMVENLQGAKGRQETLEAFSDSLTQQQVVEALHQTMDELKALEYLFVDPEKAFIEMQKDGLVPEQKAKFYKENPRQLEEDMRQAVMEAGAPQHHLALPSPNFTTSLGQAMGCFFVILSTIKIKTEVEDRAIPRKRRLTMRPFVGVRSSLKILTVTAALQQFVASSGTLAAATTKDYQSIADQFWQSVDQEPHHRSLEWMLESDEVFTKKENVKPTAGLESSHIFDPSPSRFLRNVKKEHVNDFHWPSTNEEKHRLIIRCKPEQNQDDCVSELFLKTNPDRIKIVHNLNTIHAISIEVDSEILDFLLAEKYDLHRDFVRTPMVVTEVVRDNADETRNLQEGQRESWGFEAIRAKQVWDVFGVRGRGVKVCVLDTGLDASHEDFQDLRMDGYQVDEASEVWSEDRRGHGTHITGIIAASDNNLGTVGIAPDVDIFVVKVFDESRTFYGFADGTAYSTDLIAAAQVCKEAGADIISASLGGQFYDRFEDEYFRKLYEDDGILTVAASGNSGNEQNFYPAGYQSVFSVSAADKSRVLAWFSTLNPSTSDILAPGVDILSTYVGDTYRSFSGTSMAAPHATGVIALMLSYIRTFHPNVSYRDIFPILRATAKKESDTTLSRGRDFSHVGVIDAYAAVEALANGMQDGLLLAFENDDPTHCQSEVRLEISTDDKGFETAYRLKNLSDGSTIWMTPPDSLDSNSRYSETTCLDTTDACFRFDIRDMGGDGIQGTGIKLYYKGHALYSGGSFGGGGMLTFGDSC</sequence>
<feature type="active site" description="Charge relay system" evidence="5">
    <location>
        <position position="465"/>
    </location>
</feature>
<dbReference type="PROSITE" id="PS00137">
    <property type="entry name" value="SUBTILASE_HIS"/>
    <property type="match status" value="1"/>
</dbReference>
<dbReference type="EMBL" id="JAGRRH010000006">
    <property type="protein sequence ID" value="KAG7368833.1"/>
    <property type="molecule type" value="Genomic_DNA"/>
</dbReference>
<comment type="caution">
    <text evidence="8">The sequence shown here is derived from an EMBL/GenBank/DDBJ whole genome shotgun (WGS) entry which is preliminary data.</text>
</comment>
<evidence type="ECO:0000313" key="8">
    <source>
        <dbReference type="EMBL" id="KAG7368833.1"/>
    </source>
</evidence>
<reference evidence="8" key="2">
    <citation type="submission" date="2021-04" db="EMBL/GenBank/DDBJ databases">
        <authorList>
            <person name="Podell S."/>
        </authorList>
    </citation>
    <scope>NUCLEOTIDE SEQUENCE</scope>
    <source>
        <strain evidence="8">Hildebrandi</strain>
    </source>
</reference>
<dbReference type="GO" id="GO:0006508">
    <property type="term" value="P:proteolysis"/>
    <property type="evidence" value="ECO:0007669"/>
    <property type="project" value="UniProtKB-KW"/>
</dbReference>
<evidence type="ECO:0000256" key="5">
    <source>
        <dbReference type="PROSITE-ProRule" id="PRU01240"/>
    </source>
</evidence>
<protein>
    <submittedName>
        <fullName evidence="8">Aerolysin</fullName>
    </submittedName>
</protein>
<evidence type="ECO:0000256" key="2">
    <source>
        <dbReference type="ARBA" id="ARBA00022670"/>
    </source>
</evidence>
<dbReference type="InterPro" id="IPR034202">
    <property type="entry name" value="Subtilisin_Carlsberg-like"/>
</dbReference>
<dbReference type="InterPro" id="IPR000209">
    <property type="entry name" value="Peptidase_S8/S53_dom"/>
</dbReference>
<dbReference type="OrthoDB" id="43334at2759"/>
<feature type="active site" description="Charge relay system" evidence="5">
    <location>
        <position position="499"/>
    </location>
</feature>
<dbReference type="PANTHER" id="PTHR43399:SF4">
    <property type="entry name" value="CELL WALL-ASSOCIATED PROTEASE"/>
    <property type="match status" value="1"/>
</dbReference>
<feature type="active site" description="Charge relay system" evidence="5">
    <location>
        <position position="662"/>
    </location>
</feature>
<evidence type="ECO:0000256" key="1">
    <source>
        <dbReference type="ARBA" id="ARBA00011073"/>
    </source>
</evidence>